<evidence type="ECO:0000259" key="1">
    <source>
        <dbReference type="PROSITE" id="PS50887"/>
    </source>
</evidence>
<proteinExistence type="predicted"/>
<dbReference type="EMBL" id="LHUR01000042">
    <property type="protein sequence ID" value="KOA18182.1"/>
    <property type="molecule type" value="Genomic_DNA"/>
</dbReference>
<dbReference type="InterPro" id="IPR029787">
    <property type="entry name" value="Nucleotide_cyclase"/>
</dbReference>
<dbReference type="PANTHER" id="PTHR45138">
    <property type="entry name" value="REGULATORY COMPONENTS OF SENSORY TRANSDUCTION SYSTEM"/>
    <property type="match status" value="1"/>
</dbReference>
<feature type="domain" description="GGDEF" evidence="1">
    <location>
        <begin position="162"/>
        <end position="293"/>
    </location>
</feature>
<dbReference type="SUPFAM" id="SSF55073">
    <property type="entry name" value="Nucleotide cyclase"/>
    <property type="match status" value="1"/>
</dbReference>
<dbReference type="SMART" id="SM00267">
    <property type="entry name" value="GGDEF"/>
    <property type="match status" value="1"/>
</dbReference>
<protein>
    <submittedName>
        <fullName evidence="2">Response regulator PleD</fullName>
    </submittedName>
</protein>
<dbReference type="CDD" id="cd01949">
    <property type="entry name" value="GGDEF"/>
    <property type="match status" value="1"/>
</dbReference>
<dbReference type="Pfam" id="PF00990">
    <property type="entry name" value="GGDEF"/>
    <property type="match status" value="1"/>
</dbReference>
<dbReference type="Proteomes" id="UP000037043">
    <property type="component" value="Unassembled WGS sequence"/>
</dbReference>
<accession>A0A0L6Z5F0</accession>
<sequence length="293" mass="33925">MNDINEFLRTISMLQGIGDIIRAVDPVNNKVINLEKSEIKEYKHQCHMFWGGHDACKNCVAMKAMVFNDTFVKVEYNKDKMFMVSASPLVLGDTKYIIEIIKNITNTGIICDLEKKSVNEINQEIRKLNNDILMDELTGIYNKRYIDENFHKAVENNIMEENPISIIMVDIDLFKRVNDIYGHLAGDQVIKEFARFLNNAIRKERDWIARYGGEEFLIVLNNTDKNTAFKISERMREGISNKVFNFEGNEIKVTASFGIGSLEDFKTNPIDLIKKADENLYRAKREGRNKTIY</sequence>
<keyword evidence="3" id="KW-1185">Reference proteome</keyword>
<dbReference type="NCBIfam" id="TIGR00254">
    <property type="entry name" value="GGDEF"/>
    <property type="match status" value="1"/>
</dbReference>
<evidence type="ECO:0000313" key="3">
    <source>
        <dbReference type="Proteomes" id="UP000037043"/>
    </source>
</evidence>
<name>A0A0L6Z5F0_9CLOT</name>
<comment type="caution">
    <text evidence="2">The sequence shown here is derived from an EMBL/GenBank/DDBJ whole genome shotgun (WGS) entry which is preliminary data.</text>
</comment>
<dbReference type="AlphaFoldDB" id="A0A0L6Z5F0"/>
<gene>
    <name evidence="2" type="primary">pleD_2</name>
    <name evidence="2" type="ORF">CLHOM_30580</name>
</gene>
<dbReference type="RefSeq" id="WP_052222534.1">
    <property type="nucleotide sequence ID" value="NZ_LHUR01000042.1"/>
</dbReference>
<dbReference type="PANTHER" id="PTHR45138:SF9">
    <property type="entry name" value="DIGUANYLATE CYCLASE DGCM-RELATED"/>
    <property type="match status" value="1"/>
</dbReference>
<dbReference type="STRING" id="36844.SAMN04488501_101423"/>
<dbReference type="InterPro" id="IPR050469">
    <property type="entry name" value="Diguanylate_Cyclase"/>
</dbReference>
<dbReference type="PROSITE" id="PS50887">
    <property type="entry name" value="GGDEF"/>
    <property type="match status" value="1"/>
</dbReference>
<reference evidence="3" key="1">
    <citation type="submission" date="2015-08" db="EMBL/GenBank/DDBJ databases">
        <title>Genome sequence of the strict anaerobe Clostridium homopropionicum LuHBu1 (DSM 5847T).</title>
        <authorList>
            <person name="Poehlein A."/>
            <person name="Beck M."/>
            <person name="Schiel-Bengelsdorf B."/>
            <person name="Bengelsdorf F.R."/>
            <person name="Daniel R."/>
            <person name="Duerre P."/>
        </authorList>
    </citation>
    <scope>NUCLEOTIDE SEQUENCE [LARGE SCALE GENOMIC DNA]</scope>
    <source>
        <strain evidence="3">DSM 5847</strain>
    </source>
</reference>
<dbReference type="GO" id="GO:0052621">
    <property type="term" value="F:diguanylate cyclase activity"/>
    <property type="evidence" value="ECO:0007669"/>
    <property type="project" value="TreeGrafter"/>
</dbReference>
<evidence type="ECO:0000313" key="2">
    <source>
        <dbReference type="EMBL" id="KOA18182.1"/>
    </source>
</evidence>
<dbReference type="PATRIC" id="fig|1121318.3.peg.3074"/>
<dbReference type="Gene3D" id="3.30.70.270">
    <property type="match status" value="1"/>
</dbReference>
<organism evidence="2 3">
    <name type="scientific">Clostridium homopropionicum DSM 5847</name>
    <dbReference type="NCBI Taxonomy" id="1121318"/>
    <lineage>
        <taxon>Bacteria</taxon>
        <taxon>Bacillati</taxon>
        <taxon>Bacillota</taxon>
        <taxon>Clostridia</taxon>
        <taxon>Eubacteriales</taxon>
        <taxon>Clostridiaceae</taxon>
        <taxon>Clostridium</taxon>
    </lineage>
</organism>
<dbReference type="InterPro" id="IPR043128">
    <property type="entry name" value="Rev_trsase/Diguanyl_cyclase"/>
</dbReference>
<dbReference type="InterPro" id="IPR000160">
    <property type="entry name" value="GGDEF_dom"/>
</dbReference>
<dbReference type="FunFam" id="3.30.70.270:FF:000001">
    <property type="entry name" value="Diguanylate cyclase domain protein"/>
    <property type="match status" value="1"/>
</dbReference>